<evidence type="ECO:0000256" key="12">
    <source>
        <dbReference type="SAM" id="MobiDB-lite"/>
    </source>
</evidence>
<evidence type="ECO:0000256" key="7">
    <source>
        <dbReference type="ARBA" id="ARBA00023002"/>
    </source>
</evidence>
<dbReference type="GO" id="GO:0004601">
    <property type="term" value="F:peroxidase activity"/>
    <property type="evidence" value="ECO:0007669"/>
    <property type="project" value="UniProtKB-KW"/>
</dbReference>
<dbReference type="PANTHER" id="PTHR11475">
    <property type="entry name" value="OXIDASE/PEROXIDASE"/>
    <property type="match status" value="1"/>
</dbReference>
<dbReference type="Proteomes" id="UP000075880">
    <property type="component" value="Unassembled WGS sequence"/>
</dbReference>
<keyword evidence="4 11" id="KW-0349">Heme</keyword>
<name>A0AAG5CQ43_ANOAO</name>
<reference evidence="14" key="1">
    <citation type="submission" date="2024-04" db="UniProtKB">
        <authorList>
            <consortium name="EnsemblMetazoa"/>
        </authorList>
    </citation>
    <scope>IDENTIFICATION</scope>
    <source>
        <strain evidence="14">EBRO</strain>
    </source>
</reference>
<dbReference type="PROSITE" id="PS50292">
    <property type="entry name" value="PEROXIDASE_3"/>
    <property type="match status" value="1"/>
</dbReference>
<dbReference type="FunFam" id="1.10.640.10:FF:000003">
    <property type="entry name" value="chorion peroxidase"/>
    <property type="match status" value="1"/>
</dbReference>
<evidence type="ECO:0008006" key="16">
    <source>
        <dbReference type="Google" id="ProtNLM"/>
    </source>
</evidence>
<dbReference type="GO" id="GO:0022412">
    <property type="term" value="P:cellular process involved in reproduction in multicellular organism"/>
    <property type="evidence" value="ECO:0007669"/>
    <property type="project" value="UniProtKB-ARBA"/>
</dbReference>
<dbReference type="Pfam" id="PF03098">
    <property type="entry name" value="An_peroxidase"/>
    <property type="match status" value="1"/>
</dbReference>
<dbReference type="GO" id="GO:0006979">
    <property type="term" value="P:response to oxidative stress"/>
    <property type="evidence" value="ECO:0007669"/>
    <property type="project" value="InterPro"/>
</dbReference>
<dbReference type="AlphaFoldDB" id="A0AAG5CQ43"/>
<dbReference type="GO" id="GO:0046872">
    <property type="term" value="F:metal ion binding"/>
    <property type="evidence" value="ECO:0007669"/>
    <property type="project" value="UniProtKB-KW"/>
</dbReference>
<accession>A0AAG5CQ43</accession>
<dbReference type="Gene3D" id="1.10.640.10">
    <property type="entry name" value="Haem peroxidase domain superfamily, animal type"/>
    <property type="match status" value="1"/>
</dbReference>
<protein>
    <recommendedName>
        <fullName evidence="16">Peroxidase</fullName>
    </recommendedName>
</protein>
<dbReference type="GO" id="GO:0005576">
    <property type="term" value="C:extracellular region"/>
    <property type="evidence" value="ECO:0007669"/>
    <property type="project" value="UniProtKB-SubCell"/>
</dbReference>
<dbReference type="PRINTS" id="PR00457">
    <property type="entry name" value="ANPEROXIDASE"/>
</dbReference>
<evidence type="ECO:0000256" key="4">
    <source>
        <dbReference type="ARBA" id="ARBA00022617"/>
    </source>
</evidence>
<dbReference type="InterPro" id="IPR019791">
    <property type="entry name" value="Haem_peroxidase_animal"/>
</dbReference>
<evidence type="ECO:0000256" key="13">
    <source>
        <dbReference type="SAM" id="Phobius"/>
    </source>
</evidence>
<dbReference type="CDD" id="cd09823">
    <property type="entry name" value="peroxinectin_like"/>
    <property type="match status" value="1"/>
</dbReference>
<keyword evidence="15" id="KW-1185">Reference proteome</keyword>
<keyword evidence="13" id="KW-0812">Transmembrane</keyword>
<dbReference type="PANTHER" id="PTHR11475:SF4">
    <property type="entry name" value="CHORION PEROXIDASE"/>
    <property type="match status" value="1"/>
</dbReference>
<dbReference type="SUPFAM" id="SSF48113">
    <property type="entry name" value="Heme-dependent peroxidases"/>
    <property type="match status" value="1"/>
</dbReference>
<evidence type="ECO:0000256" key="10">
    <source>
        <dbReference type="ARBA" id="ARBA00023180"/>
    </source>
</evidence>
<dbReference type="EnsemblMetazoa" id="ENSAATROPT000970">
    <property type="protein sequence ID" value="ENSAATROPP000926"/>
    <property type="gene ID" value="ENSAATROPG000770"/>
</dbReference>
<comment type="subcellular location">
    <subcellularLocation>
        <location evidence="1">Secreted</location>
    </subcellularLocation>
</comment>
<keyword evidence="10" id="KW-0325">Glycoprotein</keyword>
<keyword evidence="13" id="KW-1133">Transmembrane helix</keyword>
<keyword evidence="9" id="KW-1015">Disulfide bond</keyword>
<evidence type="ECO:0000256" key="3">
    <source>
        <dbReference type="ARBA" id="ARBA00022559"/>
    </source>
</evidence>
<evidence type="ECO:0000256" key="8">
    <source>
        <dbReference type="ARBA" id="ARBA00023004"/>
    </source>
</evidence>
<feature type="transmembrane region" description="Helical" evidence="13">
    <location>
        <begin position="26"/>
        <end position="44"/>
    </location>
</feature>
<organism evidence="14 15">
    <name type="scientific">Anopheles atroparvus</name>
    <name type="common">European mosquito</name>
    <dbReference type="NCBI Taxonomy" id="41427"/>
    <lineage>
        <taxon>Eukaryota</taxon>
        <taxon>Metazoa</taxon>
        <taxon>Ecdysozoa</taxon>
        <taxon>Arthropoda</taxon>
        <taxon>Hexapoda</taxon>
        <taxon>Insecta</taxon>
        <taxon>Pterygota</taxon>
        <taxon>Neoptera</taxon>
        <taxon>Endopterygota</taxon>
        <taxon>Diptera</taxon>
        <taxon>Nematocera</taxon>
        <taxon>Culicoidea</taxon>
        <taxon>Culicidae</taxon>
        <taxon>Anophelinae</taxon>
        <taxon>Anopheles</taxon>
    </lineage>
</organism>
<proteinExistence type="predicted"/>
<keyword evidence="5 11" id="KW-0479">Metal-binding</keyword>
<evidence type="ECO:0000256" key="6">
    <source>
        <dbReference type="ARBA" id="ARBA00022729"/>
    </source>
</evidence>
<evidence type="ECO:0000256" key="11">
    <source>
        <dbReference type="PIRSR" id="PIRSR619791-2"/>
    </source>
</evidence>
<feature type="region of interest" description="Disordered" evidence="12">
    <location>
        <begin position="138"/>
        <end position="157"/>
    </location>
</feature>
<evidence type="ECO:0000313" key="15">
    <source>
        <dbReference type="Proteomes" id="UP000075880"/>
    </source>
</evidence>
<sequence length="817" mass="91004">MSRLSSKEQRLEAPVCTVSDGRMKPCVWPAVLVLLGFLALVPIIDSISPSVEQSSRVGANASQHPPQSCAFGSSCVRLLQCPEIDRMALVRYLSRPPYLRSPPERRWETSFWRRCTLDDSVGQPVGICCPPLGLTGSEPWHPAESGEESFERTNGPANEDDEVLLRAESFGRWELEKFRANANAIDGGLLDGAMHLHGGFPVPHDAIPAASLWAGLKDVLTQQALNRITNGTGVKAFRRKKRCLLGEARCDKPHSRYRRFDGRCNNIAPGGSLWGSVGYPMGRVLPPAYDDGVWSPRTVSVAGRYLPTARKLSSALFADLHQPHAHYNVLLMQFGQFLAHDFSRNKVIAASTKCCTADGSRRLPEASPGCMAIPVSSGDEFYAQHGVRCMHFMRSAVAPMDDCSVAHGRQLSAVSHFIDGSPIYGVTKEQANGLRAHEGGRLKSLNHRRYHNELPPIERAEGACEKWATLCFRTGDGRSNQLISLVAVHTLMLREHNRVAWNLQRLNPHWKDGTLFHEARRIVVGQLQHIVYNEYLPKVVGKWYATLYGLHPTWGEYSDSYSDRVDPSVTSEFTVAAFRFGHSTVPSKLELKDGPVDTWHTFLDPTRFREQSFYDDLLQSMQRQPMQTVDERFSSSLTRFLDVKPGHPYGVDLSAINIQRGRDHAIRPYNDYLRLAGKPGAHSFDDFGPAMGSKLSALYSHPDDVDLYVGGVLEPPIEGAVVGETFAELISEQFSRFKRGDRYFYSHGPDSNPGHFTLPQLKAIQQSTMAALICANAGDAHEMYVLPDAFALPHEANRPVACTSPEVPRLDLQWWKD</sequence>
<keyword evidence="8 11" id="KW-0408">Iron</keyword>
<dbReference type="InterPro" id="IPR010255">
    <property type="entry name" value="Haem_peroxidase_sf"/>
</dbReference>
<dbReference type="InterPro" id="IPR037120">
    <property type="entry name" value="Haem_peroxidase_sf_animal"/>
</dbReference>
<evidence type="ECO:0000313" key="14">
    <source>
        <dbReference type="EnsemblMetazoa" id="ENSAATROPP000926"/>
    </source>
</evidence>
<evidence type="ECO:0000256" key="5">
    <source>
        <dbReference type="ARBA" id="ARBA00022723"/>
    </source>
</evidence>
<keyword evidence="13" id="KW-0472">Membrane</keyword>
<keyword evidence="7" id="KW-0560">Oxidoreductase</keyword>
<dbReference type="GO" id="GO:0020037">
    <property type="term" value="F:heme binding"/>
    <property type="evidence" value="ECO:0007669"/>
    <property type="project" value="InterPro"/>
</dbReference>
<keyword evidence="3" id="KW-0575">Peroxidase</keyword>
<keyword evidence="2" id="KW-0964">Secreted</keyword>
<feature type="binding site" description="axial binding residue" evidence="11">
    <location>
        <position position="582"/>
    </location>
    <ligand>
        <name>heme b</name>
        <dbReference type="ChEBI" id="CHEBI:60344"/>
    </ligand>
    <ligandPart>
        <name>Fe</name>
        <dbReference type="ChEBI" id="CHEBI:18248"/>
    </ligandPart>
</feature>
<evidence type="ECO:0000256" key="2">
    <source>
        <dbReference type="ARBA" id="ARBA00022525"/>
    </source>
</evidence>
<evidence type="ECO:0000256" key="1">
    <source>
        <dbReference type="ARBA" id="ARBA00004613"/>
    </source>
</evidence>
<keyword evidence="6" id="KW-0732">Signal</keyword>
<evidence type="ECO:0000256" key="9">
    <source>
        <dbReference type="ARBA" id="ARBA00023157"/>
    </source>
</evidence>